<feature type="compositionally biased region" description="Low complexity" evidence="2">
    <location>
        <begin position="736"/>
        <end position="756"/>
    </location>
</feature>
<dbReference type="Pfam" id="PF13328">
    <property type="entry name" value="HD_4"/>
    <property type="match status" value="1"/>
</dbReference>
<dbReference type="Pfam" id="PF04607">
    <property type="entry name" value="RelA_SpoT"/>
    <property type="match status" value="1"/>
</dbReference>
<evidence type="ECO:0000313" key="4">
    <source>
        <dbReference type="EMBL" id="GIM06601.1"/>
    </source>
</evidence>
<dbReference type="PROSITE" id="PS50222">
    <property type="entry name" value="EF_HAND_2"/>
    <property type="match status" value="2"/>
</dbReference>
<dbReference type="CDD" id="cd05399">
    <property type="entry name" value="NT_Rel-Spo_like"/>
    <property type="match status" value="1"/>
</dbReference>
<dbReference type="PANTHER" id="PTHR21262:SF12">
    <property type="entry name" value="GTP DIPHOSPHOKINASE CRSH, CHLOROPLASTIC-RELATED"/>
    <property type="match status" value="1"/>
</dbReference>
<dbReference type="GO" id="GO:0005509">
    <property type="term" value="F:calcium ion binding"/>
    <property type="evidence" value="ECO:0007669"/>
    <property type="project" value="InterPro"/>
</dbReference>
<feature type="region of interest" description="Disordered" evidence="2">
    <location>
        <begin position="569"/>
        <end position="623"/>
    </location>
</feature>
<dbReference type="SUPFAM" id="SSF47473">
    <property type="entry name" value="EF-hand"/>
    <property type="match status" value="1"/>
</dbReference>
<dbReference type="Gene3D" id="1.10.238.10">
    <property type="entry name" value="EF-hand"/>
    <property type="match status" value="1"/>
</dbReference>
<feature type="compositionally biased region" description="Basic and acidic residues" evidence="2">
    <location>
        <begin position="894"/>
        <end position="906"/>
    </location>
</feature>
<feature type="domain" description="EF-hand" evidence="3">
    <location>
        <begin position="820"/>
        <end position="855"/>
    </location>
</feature>
<feature type="region of interest" description="Disordered" evidence="2">
    <location>
        <begin position="353"/>
        <end position="380"/>
    </location>
</feature>
<feature type="region of interest" description="Disordered" evidence="2">
    <location>
        <begin position="884"/>
        <end position="943"/>
    </location>
</feature>
<dbReference type="Gene3D" id="1.10.3210.10">
    <property type="entry name" value="Hypothetical protein af1432"/>
    <property type="match status" value="1"/>
</dbReference>
<dbReference type="AlphaFoldDB" id="A0A8J4GGE7"/>
<feature type="region of interest" description="Disordered" evidence="2">
    <location>
        <begin position="281"/>
        <end position="335"/>
    </location>
</feature>
<evidence type="ECO:0000259" key="3">
    <source>
        <dbReference type="PROSITE" id="PS50222"/>
    </source>
</evidence>
<feature type="non-terminal residue" evidence="4">
    <location>
        <position position="1"/>
    </location>
</feature>
<feature type="region of interest" description="Disordered" evidence="2">
    <location>
        <begin position="680"/>
        <end position="773"/>
    </location>
</feature>
<protein>
    <recommendedName>
        <fullName evidence="3">EF-hand domain-containing protein</fullName>
    </recommendedName>
</protein>
<accession>A0A8J4GGE7</accession>
<reference evidence="4" key="1">
    <citation type="journal article" date="2021" name="Proc. Natl. Acad. Sci. U.S.A.">
        <title>Three genomes in the algal genus Volvox reveal the fate of a haploid sex-determining region after a transition to homothallism.</title>
        <authorList>
            <person name="Yamamoto K."/>
            <person name="Hamaji T."/>
            <person name="Kawai-Toyooka H."/>
            <person name="Matsuzaki R."/>
            <person name="Takahashi F."/>
            <person name="Nishimura Y."/>
            <person name="Kawachi M."/>
            <person name="Noguchi H."/>
            <person name="Minakuchi Y."/>
            <person name="Umen J.G."/>
            <person name="Toyoda A."/>
            <person name="Nozaki H."/>
        </authorList>
    </citation>
    <scope>NUCLEOTIDE SEQUENCE</scope>
    <source>
        <strain evidence="4">NIES-3785</strain>
    </source>
</reference>
<dbReference type="CDD" id="cd00051">
    <property type="entry name" value="EFh"/>
    <property type="match status" value="1"/>
</dbReference>
<organism evidence="4 5">
    <name type="scientific">Volvox reticuliferus</name>
    <dbReference type="NCBI Taxonomy" id="1737510"/>
    <lineage>
        <taxon>Eukaryota</taxon>
        <taxon>Viridiplantae</taxon>
        <taxon>Chlorophyta</taxon>
        <taxon>core chlorophytes</taxon>
        <taxon>Chlorophyceae</taxon>
        <taxon>CS clade</taxon>
        <taxon>Chlamydomonadales</taxon>
        <taxon>Volvocaceae</taxon>
        <taxon>Volvox</taxon>
    </lineage>
</organism>
<proteinExistence type="predicted"/>
<dbReference type="SMART" id="SM00954">
    <property type="entry name" value="RelA_SpoT"/>
    <property type="match status" value="1"/>
</dbReference>
<dbReference type="SUPFAM" id="SSF81301">
    <property type="entry name" value="Nucleotidyltransferase"/>
    <property type="match status" value="2"/>
</dbReference>
<dbReference type="InterPro" id="IPR018247">
    <property type="entry name" value="EF_Hand_1_Ca_BS"/>
</dbReference>
<dbReference type="GO" id="GO:0015969">
    <property type="term" value="P:guanosine tetraphosphate metabolic process"/>
    <property type="evidence" value="ECO:0007669"/>
    <property type="project" value="InterPro"/>
</dbReference>
<feature type="domain" description="EF-hand" evidence="3">
    <location>
        <begin position="856"/>
        <end position="891"/>
    </location>
</feature>
<sequence>CAGVVAEAADLGVLGAEVIRAQLGPDVAALVHDMLRVRQAPRRIELLDDEGASAVREWCLAFHDVRACVVEVVSWWDELQHLGGLPEFEQQALALEALQIGAPLGHALGLGALSAVMEDTCFKVLFPESYASTCAWLRGLLDPAEDALFVAQQRLLAALDADPDFGRLGGALLVKARTKSLFSVMKKLLHLGEMARGGRSREELYDLLGMRAVVKPPDFLPPDEAEAAATKACYIVQDVACKLWRPIPSRSKDYIVAPKPNGYQSIHLTLQLGQLDMSYDTYGGSSSEPESSIHSSSSSGPSATSSSSTSSSSPSSSTFPVQPPSAALISSSPTLSSSTSSCEWDQLPYISTQTTPEGQVPAALGTSGRTLPGVSTRPDAAATAATAESAAAAAAGGPLCLELQIRTAAMDLAAERGDAAHAVYKGGLDARSARQLQAWTQELQRRLAEQPKGRLLLRAAASTASTMGAEAEAAMERRRRRRERRAAAAAAAAALAAAAPLPPPQAAALVSDSSTTTATPSTVVAAAVTAVDASVVSLPCPASHPGEVSRQKGSAVRESAGPLTVSAMAATRGSKSDGSANVKLMPPPRRHTAARTAASAFTEHTKQGVSGSSASRLSPADSTVCVNPPASATATTAATDSGLANAKAAAASVSVNDVAIMSDNPPSSSAEIQLDWNLDPGRHRRSLDPNLSFEAAPDATTRPSASAVGGPGLTGGSEPAVPRYSGAAANAPTGPPSQLFLNQLSSLPPQQPPQSLGVHDAASVQPSHPHEDLHQKIELQPPQQQQQQLTEQQRLMLFSSLGSIDEVEEAPLVIGLGQRDAAAAAEQLFRHLDVNGDGRLSLGEVRQALMDLGAPASERDAVALLAALDRNGDGGVSMEEFVEGLGRAQQQQHEPQKVHQSPRERGTLGMATGEMSSLSSSVPRSPPERQLPKPSWQPWQHPM</sequence>
<dbReference type="InterPro" id="IPR007685">
    <property type="entry name" value="RelA_SpoT"/>
</dbReference>
<dbReference type="Proteomes" id="UP000722791">
    <property type="component" value="Unassembled WGS sequence"/>
</dbReference>
<feature type="region of interest" description="Disordered" evidence="2">
    <location>
        <begin position="466"/>
        <end position="487"/>
    </location>
</feature>
<evidence type="ECO:0000256" key="2">
    <source>
        <dbReference type="SAM" id="MobiDB-lite"/>
    </source>
</evidence>
<dbReference type="Pfam" id="PF13499">
    <property type="entry name" value="EF-hand_7"/>
    <property type="match status" value="1"/>
</dbReference>
<dbReference type="SUPFAM" id="SSF109604">
    <property type="entry name" value="HD-domain/PDEase-like"/>
    <property type="match status" value="1"/>
</dbReference>
<feature type="compositionally biased region" description="Polar residues" evidence="2">
    <location>
        <begin position="607"/>
        <end position="623"/>
    </location>
</feature>
<gene>
    <name evidence="4" type="ORF">Vretimale_10880</name>
</gene>
<keyword evidence="1" id="KW-0106">Calcium</keyword>
<dbReference type="EMBL" id="BNCQ01000022">
    <property type="protein sequence ID" value="GIM06601.1"/>
    <property type="molecule type" value="Genomic_DNA"/>
</dbReference>
<evidence type="ECO:0000313" key="5">
    <source>
        <dbReference type="Proteomes" id="UP000722791"/>
    </source>
</evidence>
<dbReference type="SMART" id="SM00054">
    <property type="entry name" value="EFh"/>
    <property type="match status" value="2"/>
</dbReference>
<name>A0A8J4GGE7_9CHLO</name>
<dbReference type="InterPro" id="IPR011992">
    <property type="entry name" value="EF-hand-dom_pair"/>
</dbReference>
<dbReference type="Gene3D" id="3.30.460.10">
    <property type="entry name" value="Beta Polymerase, domain 2"/>
    <property type="match status" value="1"/>
</dbReference>
<dbReference type="InterPro" id="IPR043519">
    <property type="entry name" value="NT_sf"/>
</dbReference>
<comment type="caution">
    <text evidence="4">The sequence shown here is derived from an EMBL/GenBank/DDBJ whole genome shotgun (WGS) entry which is preliminary data.</text>
</comment>
<dbReference type="PANTHER" id="PTHR21262">
    <property type="entry name" value="GUANOSINE-3',5'-BIS DIPHOSPHATE 3'-PYROPHOSPHOHYDROLASE"/>
    <property type="match status" value="1"/>
</dbReference>
<evidence type="ECO:0000256" key="1">
    <source>
        <dbReference type="ARBA" id="ARBA00022837"/>
    </source>
</evidence>
<feature type="compositionally biased region" description="Low complexity" evidence="2">
    <location>
        <begin position="285"/>
        <end position="335"/>
    </location>
</feature>
<dbReference type="InterPro" id="IPR002048">
    <property type="entry name" value="EF_hand_dom"/>
</dbReference>
<dbReference type="PROSITE" id="PS00018">
    <property type="entry name" value="EF_HAND_1"/>
    <property type="match status" value="1"/>
</dbReference>